<keyword evidence="8" id="KW-1185">Reference proteome</keyword>
<dbReference type="Gene3D" id="3.40.1810.10">
    <property type="entry name" value="Transcription factor, MADS-box"/>
    <property type="match status" value="1"/>
</dbReference>
<dbReference type="PANTHER" id="PTHR11945">
    <property type="entry name" value="MADS BOX PROTEIN"/>
    <property type="match status" value="1"/>
</dbReference>
<evidence type="ECO:0000313" key="8">
    <source>
        <dbReference type="Proteomes" id="UP000095767"/>
    </source>
</evidence>
<dbReference type="PANTHER" id="PTHR11945:SF634">
    <property type="entry name" value="MADS-BOX DOMAIN-CONTAINING PROTEIN"/>
    <property type="match status" value="1"/>
</dbReference>
<dbReference type="GO" id="GO:0046983">
    <property type="term" value="F:protein dimerization activity"/>
    <property type="evidence" value="ECO:0007669"/>
    <property type="project" value="InterPro"/>
</dbReference>
<proteinExistence type="predicted"/>
<evidence type="ECO:0000256" key="5">
    <source>
        <dbReference type="ARBA" id="ARBA00023242"/>
    </source>
</evidence>
<dbReference type="OrthoDB" id="691496at2759"/>
<dbReference type="Proteomes" id="UP000095767">
    <property type="component" value="Unassembled WGS sequence"/>
</dbReference>
<dbReference type="InterPro" id="IPR002100">
    <property type="entry name" value="TF_MADSbox"/>
</dbReference>
<organism evidence="7 8">
    <name type="scientific">Dichanthelium oligosanthes</name>
    <dbReference type="NCBI Taxonomy" id="888268"/>
    <lineage>
        <taxon>Eukaryota</taxon>
        <taxon>Viridiplantae</taxon>
        <taxon>Streptophyta</taxon>
        <taxon>Embryophyta</taxon>
        <taxon>Tracheophyta</taxon>
        <taxon>Spermatophyta</taxon>
        <taxon>Magnoliopsida</taxon>
        <taxon>Liliopsida</taxon>
        <taxon>Poales</taxon>
        <taxon>Poaceae</taxon>
        <taxon>PACMAD clade</taxon>
        <taxon>Panicoideae</taxon>
        <taxon>Panicodae</taxon>
        <taxon>Paniceae</taxon>
        <taxon>Dichantheliinae</taxon>
        <taxon>Dichanthelium</taxon>
    </lineage>
</organism>
<evidence type="ECO:0000313" key="7">
    <source>
        <dbReference type="EMBL" id="OEL13574.1"/>
    </source>
</evidence>
<feature type="domain" description="MADS-box" evidence="6">
    <location>
        <begin position="1"/>
        <end position="38"/>
    </location>
</feature>
<evidence type="ECO:0000256" key="2">
    <source>
        <dbReference type="ARBA" id="ARBA00023015"/>
    </source>
</evidence>
<dbReference type="SUPFAM" id="SSF55455">
    <property type="entry name" value="SRF-like"/>
    <property type="match status" value="1"/>
</dbReference>
<dbReference type="SMART" id="SM00432">
    <property type="entry name" value="MADS"/>
    <property type="match status" value="1"/>
</dbReference>
<comment type="caution">
    <text evidence="7">The sequence shown here is derived from an EMBL/GenBank/DDBJ whole genome shotgun (WGS) entry which is preliminary data.</text>
</comment>
<gene>
    <name evidence="7" type="ORF">BAE44_0025407</name>
</gene>
<keyword evidence="5" id="KW-0539">Nucleus</keyword>
<dbReference type="EMBL" id="LWDX02072913">
    <property type="protein sequence ID" value="OEL13574.1"/>
    <property type="molecule type" value="Genomic_DNA"/>
</dbReference>
<dbReference type="GO" id="GO:0005634">
    <property type="term" value="C:nucleus"/>
    <property type="evidence" value="ECO:0007669"/>
    <property type="project" value="UniProtKB-SubCell"/>
</dbReference>
<evidence type="ECO:0000256" key="3">
    <source>
        <dbReference type="ARBA" id="ARBA00023125"/>
    </source>
</evidence>
<accession>A0A1E5UL18</accession>
<reference evidence="7 8" key="1">
    <citation type="submission" date="2016-09" db="EMBL/GenBank/DDBJ databases">
        <title>The draft genome of Dichanthelium oligosanthes: A C3 panicoid grass species.</title>
        <authorList>
            <person name="Studer A.J."/>
            <person name="Schnable J.C."/>
            <person name="Brutnell T.P."/>
        </authorList>
    </citation>
    <scope>NUCLEOTIDE SEQUENCE [LARGE SCALE GENOMIC DNA]</scope>
    <source>
        <strain evidence="8">cv. Kellogg 1175</strain>
        <tissue evidence="7">Leaf</tissue>
    </source>
</reference>
<name>A0A1E5UL18_9POAL</name>
<keyword evidence="4" id="KW-0804">Transcription</keyword>
<dbReference type="STRING" id="888268.A0A1E5UL18"/>
<dbReference type="InterPro" id="IPR033897">
    <property type="entry name" value="SRF-like_MADS-box"/>
</dbReference>
<comment type="subcellular location">
    <subcellularLocation>
        <location evidence="1">Nucleus</location>
    </subcellularLocation>
</comment>
<dbReference type="PROSITE" id="PS50066">
    <property type="entry name" value="MADS_BOX_2"/>
    <property type="match status" value="1"/>
</dbReference>
<dbReference type="InterPro" id="IPR036879">
    <property type="entry name" value="TF_MADSbox_sf"/>
</dbReference>
<dbReference type="GO" id="GO:0000978">
    <property type="term" value="F:RNA polymerase II cis-regulatory region sequence-specific DNA binding"/>
    <property type="evidence" value="ECO:0007669"/>
    <property type="project" value="TreeGrafter"/>
</dbReference>
<keyword evidence="3" id="KW-0238">DNA-binding</keyword>
<dbReference type="CDD" id="cd00266">
    <property type="entry name" value="MADS_SRF_like"/>
    <property type="match status" value="1"/>
</dbReference>
<dbReference type="GO" id="GO:0000981">
    <property type="term" value="F:DNA-binding transcription factor activity, RNA polymerase II-specific"/>
    <property type="evidence" value="ECO:0007669"/>
    <property type="project" value="InterPro"/>
</dbReference>
<keyword evidence="2" id="KW-0805">Transcription regulation</keyword>
<dbReference type="Pfam" id="PF00319">
    <property type="entry name" value="SRF-TF"/>
    <property type="match status" value="1"/>
</dbReference>
<dbReference type="GO" id="GO:0045944">
    <property type="term" value="P:positive regulation of transcription by RNA polymerase II"/>
    <property type="evidence" value="ECO:0007669"/>
    <property type="project" value="InterPro"/>
</dbReference>
<evidence type="ECO:0000256" key="1">
    <source>
        <dbReference type="ARBA" id="ARBA00004123"/>
    </source>
</evidence>
<sequence length="297" mass="32039">MKKIARQAAFRKRRATLIRKAKELSTLCKVPAAVVVYGRGETEPKVWPGVQEVTEVLQRYRDLPAALKEARKLDNEGFMRRRTQKMKRKLDNCKASARALDVNLIINDISLGRPRKFDDLSPELAAAVVSTLGTLRAVTADRVKFLSSEGAQAALPPPLEESLALMALQEPPMVPPLAMAAPMVANAPLVQPAPTQSALVVAPPPPHEEPPMVPPLAMALTVADAPLLLPAPEPEPQAIAAGVGVDEPLNLDFEPRSGSFLLEMADAIVDDGSGRQATAEDVVRLLREHGLGCFKPM</sequence>
<dbReference type="AlphaFoldDB" id="A0A1E5UL18"/>
<protein>
    <recommendedName>
        <fullName evidence="6">MADS-box domain-containing protein</fullName>
    </recommendedName>
</protein>
<evidence type="ECO:0000256" key="4">
    <source>
        <dbReference type="ARBA" id="ARBA00023163"/>
    </source>
</evidence>
<evidence type="ECO:0000259" key="6">
    <source>
        <dbReference type="PROSITE" id="PS50066"/>
    </source>
</evidence>